<name>A0A4P6YVZ8_9LACO</name>
<evidence type="ECO:0000256" key="2">
    <source>
        <dbReference type="ARBA" id="ARBA00023125"/>
    </source>
</evidence>
<dbReference type="PANTHER" id="PTHR43280">
    <property type="entry name" value="ARAC-FAMILY TRANSCRIPTIONAL REGULATOR"/>
    <property type="match status" value="1"/>
</dbReference>
<proteinExistence type="predicted"/>
<evidence type="ECO:0000313" key="5">
    <source>
        <dbReference type="EMBL" id="QBO36907.1"/>
    </source>
</evidence>
<evidence type="ECO:0000256" key="1">
    <source>
        <dbReference type="ARBA" id="ARBA00023015"/>
    </source>
</evidence>
<dbReference type="Pfam" id="PF12833">
    <property type="entry name" value="HTH_18"/>
    <property type="match status" value="1"/>
</dbReference>
<accession>A0A4P6YVZ8</accession>
<organism evidence="5 6">
    <name type="scientific">Periweissella cryptocerci</name>
    <dbReference type="NCBI Taxonomy" id="2506420"/>
    <lineage>
        <taxon>Bacteria</taxon>
        <taxon>Bacillati</taxon>
        <taxon>Bacillota</taxon>
        <taxon>Bacilli</taxon>
        <taxon>Lactobacillales</taxon>
        <taxon>Lactobacillaceae</taxon>
        <taxon>Periweissella</taxon>
    </lineage>
</organism>
<keyword evidence="3" id="KW-0804">Transcription</keyword>
<dbReference type="GO" id="GO:0043565">
    <property type="term" value="F:sequence-specific DNA binding"/>
    <property type="evidence" value="ECO:0007669"/>
    <property type="project" value="InterPro"/>
</dbReference>
<dbReference type="InterPro" id="IPR009057">
    <property type="entry name" value="Homeodomain-like_sf"/>
</dbReference>
<dbReference type="SMART" id="SM00342">
    <property type="entry name" value="HTH_ARAC"/>
    <property type="match status" value="1"/>
</dbReference>
<sequence>MANYLPVINTNFTLFGGHAETVPVGWSWKTEEHPAFELIYVLAGEQRTISDTNEFFICAGQMILIPIGIRHTNYQVGSEKLKYFTMHFNLESPELKYLLISGYANRIITTETAGHAALVAQLDTIVAMIQADYQLFDYLNLQASVLDVILTLTKALQNDKALKVSQGEINQFMLWQTLASDIKDKLDYQIYHANHATKIAIAEVVEAHHISQSYALKLFKKFTAKSPQAYLIDLKLATAKQLLLQPNMLISEVAEKLAYSSPSHFTREFTKNIGMSPRQYIVAGSVDEN</sequence>
<dbReference type="AlphaFoldDB" id="A0A4P6YVZ8"/>
<gene>
    <name evidence="5" type="ORF">EQG49_10860</name>
</gene>
<dbReference type="Pfam" id="PF07883">
    <property type="entry name" value="Cupin_2"/>
    <property type="match status" value="1"/>
</dbReference>
<dbReference type="Gene3D" id="1.10.10.60">
    <property type="entry name" value="Homeodomain-like"/>
    <property type="match status" value="2"/>
</dbReference>
<dbReference type="InterPro" id="IPR018060">
    <property type="entry name" value="HTH_AraC"/>
</dbReference>
<evidence type="ECO:0000313" key="6">
    <source>
        <dbReference type="Proteomes" id="UP000292886"/>
    </source>
</evidence>
<dbReference type="RefSeq" id="WP_133363984.1">
    <property type="nucleotide sequence ID" value="NZ_CP037940.1"/>
</dbReference>
<dbReference type="InterPro" id="IPR014710">
    <property type="entry name" value="RmlC-like_jellyroll"/>
</dbReference>
<keyword evidence="6" id="KW-1185">Reference proteome</keyword>
<dbReference type="SUPFAM" id="SSF46689">
    <property type="entry name" value="Homeodomain-like"/>
    <property type="match status" value="1"/>
</dbReference>
<dbReference type="Gene3D" id="2.60.120.10">
    <property type="entry name" value="Jelly Rolls"/>
    <property type="match status" value="1"/>
</dbReference>
<dbReference type="InterPro" id="IPR013096">
    <property type="entry name" value="Cupin_2"/>
</dbReference>
<dbReference type="OrthoDB" id="1975977at2"/>
<dbReference type="InterPro" id="IPR018062">
    <property type="entry name" value="HTH_AraC-typ_CS"/>
</dbReference>
<dbReference type="SUPFAM" id="SSF51215">
    <property type="entry name" value="Regulatory protein AraC"/>
    <property type="match status" value="1"/>
</dbReference>
<dbReference type="EMBL" id="CP037940">
    <property type="protein sequence ID" value="QBO36907.1"/>
    <property type="molecule type" value="Genomic_DNA"/>
</dbReference>
<dbReference type="InterPro" id="IPR037923">
    <property type="entry name" value="HTH-like"/>
</dbReference>
<dbReference type="PRINTS" id="PR00032">
    <property type="entry name" value="HTHARAC"/>
</dbReference>
<evidence type="ECO:0000256" key="3">
    <source>
        <dbReference type="ARBA" id="ARBA00023163"/>
    </source>
</evidence>
<dbReference type="PANTHER" id="PTHR43280:SF28">
    <property type="entry name" value="HTH-TYPE TRANSCRIPTIONAL ACTIVATOR RHAS"/>
    <property type="match status" value="1"/>
</dbReference>
<evidence type="ECO:0000259" key="4">
    <source>
        <dbReference type="PROSITE" id="PS01124"/>
    </source>
</evidence>
<protein>
    <submittedName>
        <fullName evidence="5">AraC family transcriptional regulator</fullName>
    </submittedName>
</protein>
<dbReference type="KEGG" id="wei:EQG49_10860"/>
<dbReference type="GO" id="GO:0003700">
    <property type="term" value="F:DNA-binding transcription factor activity"/>
    <property type="evidence" value="ECO:0007669"/>
    <property type="project" value="InterPro"/>
</dbReference>
<reference evidence="6" key="1">
    <citation type="submission" date="2019-03" db="EMBL/GenBank/DDBJ databases">
        <title>Weissella sp. 26KH-42 Genome sequencing.</title>
        <authorList>
            <person name="Heo J."/>
            <person name="Kim S.-J."/>
            <person name="Kim J.-S."/>
            <person name="Hong S.-B."/>
            <person name="Kwon S.-W."/>
        </authorList>
    </citation>
    <scope>NUCLEOTIDE SEQUENCE [LARGE SCALE GENOMIC DNA]</scope>
    <source>
        <strain evidence="6">26KH-42</strain>
    </source>
</reference>
<keyword evidence="2" id="KW-0238">DNA-binding</keyword>
<dbReference type="Proteomes" id="UP000292886">
    <property type="component" value="Chromosome"/>
</dbReference>
<dbReference type="InterPro" id="IPR020449">
    <property type="entry name" value="Tscrpt_reg_AraC-type_HTH"/>
</dbReference>
<dbReference type="PROSITE" id="PS01124">
    <property type="entry name" value="HTH_ARAC_FAMILY_2"/>
    <property type="match status" value="1"/>
</dbReference>
<dbReference type="PROSITE" id="PS00041">
    <property type="entry name" value="HTH_ARAC_FAMILY_1"/>
    <property type="match status" value="1"/>
</dbReference>
<feature type="domain" description="HTH araC/xylS-type" evidence="4">
    <location>
        <begin position="180"/>
        <end position="283"/>
    </location>
</feature>
<keyword evidence="1" id="KW-0805">Transcription regulation</keyword>